<feature type="domain" description="Type I restriction modification DNA specificity" evidence="4">
    <location>
        <begin position="103"/>
        <end position="191"/>
    </location>
</feature>
<protein>
    <submittedName>
        <fullName evidence="5">Type I restriction enzyme S subunit</fullName>
        <ecNumber evidence="5">3.1.21.3</ecNumber>
    </submittedName>
</protein>
<evidence type="ECO:0000256" key="2">
    <source>
        <dbReference type="ARBA" id="ARBA00022747"/>
    </source>
</evidence>
<dbReference type="GO" id="GO:0003677">
    <property type="term" value="F:DNA binding"/>
    <property type="evidence" value="ECO:0007669"/>
    <property type="project" value="UniProtKB-KW"/>
</dbReference>
<dbReference type="SUPFAM" id="SSF116734">
    <property type="entry name" value="DNA methylase specificity domain"/>
    <property type="match status" value="2"/>
</dbReference>
<dbReference type="Pfam" id="PF01420">
    <property type="entry name" value="Methylase_S"/>
    <property type="match status" value="1"/>
</dbReference>
<proteinExistence type="inferred from homology"/>
<dbReference type="InterPro" id="IPR044946">
    <property type="entry name" value="Restrct_endonuc_typeI_TRD_sf"/>
</dbReference>
<keyword evidence="2" id="KW-0680">Restriction system</keyword>
<sequence>MSALPRVAVGKLLDDEVLLAVQDGNHGEIHPTVADYVDSGIPFVMASDLNDNQLDLKRCKFITEGTASGLRKGFARTGDVLLTHKGSLGLTDVVGPIEAPFLMLTPQVTYYRPDPSRLDSHFLRYVFRSPEFQGQMVSLSREGTRPYIGITAQRDLQILMPELDLQRRIASVLKSYDDLIATNQQRINLLEEASSRLYREWFVHLRFPGHEVVHVVDGVPQGWERKQLSSVAKVNERSIGSKESPDELFYIDISSVSPGVIQEVTRYDFADAPGRARRRVAHGDVIWSCVRPNRRSYALVWEPAEKLVASTGFAVLSAKAVPFSYLYFATTTDTFVGYLEANATGVAYPAVTAKTFEDAELLVPDDDTLDAFSQVVLPQLEQMETLKRQNKVLAKARDVLLPKLMSGQLDVSGIALAELDAA</sequence>
<name>A0A7Y9WL02_9BURK</name>
<keyword evidence="5" id="KW-0378">Hydrolase</keyword>
<comment type="similarity">
    <text evidence="1">Belongs to the type-I restriction system S methylase family.</text>
</comment>
<dbReference type="InterPro" id="IPR000055">
    <property type="entry name" value="Restrct_endonuc_typeI_TRD"/>
</dbReference>
<dbReference type="PANTHER" id="PTHR30408">
    <property type="entry name" value="TYPE-1 RESTRICTION ENZYME ECOKI SPECIFICITY PROTEIN"/>
    <property type="match status" value="1"/>
</dbReference>
<evidence type="ECO:0000313" key="5">
    <source>
        <dbReference type="EMBL" id="NYH22859.1"/>
    </source>
</evidence>
<dbReference type="GO" id="GO:0009035">
    <property type="term" value="F:type I site-specific deoxyribonuclease activity"/>
    <property type="evidence" value="ECO:0007669"/>
    <property type="project" value="UniProtKB-EC"/>
</dbReference>
<keyword evidence="3" id="KW-0238">DNA-binding</keyword>
<dbReference type="AlphaFoldDB" id="A0A7Y9WL02"/>
<keyword evidence="6" id="KW-1185">Reference proteome</keyword>
<dbReference type="InterPro" id="IPR052021">
    <property type="entry name" value="Type-I_RS_S_subunit"/>
</dbReference>
<dbReference type="Gene3D" id="3.90.220.20">
    <property type="entry name" value="DNA methylase specificity domains"/>
    <property type="match status" value="2"/>
</dbReference>
<comment type="caution">
    <text evidence="5">The sequence shown here is derived from an EMBL/GenBank/DDBJ whole genome shotgun (WGS) entry which is preliminary data.</text>
</comment>
<dbReference type="Proteomes" id="UP000540929">
    <property type="component" value="Unassembled WGS sequence"/>
</dbReference>
<evidence type="ECO:0000259" key="4">
    <source>
        <dbReference type="Pfam" id="PF01420"/>
    </source>
</evidence>
<gene>
    <name evidence="5" type="ORF">GGD40_002338</name>
</gene>
<accession>A0A7Y9WL02</accession>
<organism evidence="5 6">
    <name type="scientific">Paraburkholderia bryophila</name>
    <dbReference type="NCBI Taxonomy" id="420952"/>
    <lineage>
        <taxon>Bacteria</taxon>
        <taxon>Pseudomonadati</taxon>
        <taxon>Pseudomonadota</taxon>
        <taxon>Betaproteobacteria</taxon>
        <taxon>Burkholderiales</taxon>
        <taxon>Burkholderiaceae</taxon>
        <taxon>Paraburkholderia</taxon>
    </lineage>
</organism>
<dbReference type="RefSeq" id="WP_179743781.1">
    <property type="nucleotide sequence ID" value="NZ_JACCAS010000001.1"/>
</dbReference>
<dbReference type="EC" id="3.1.21.3" evidence="5"/>
<dbReference type="GO" id="GO:0009307">
    <property type="term" value="P:DNA restriction-modification system"/>
    <property type="evidence" value="ECO:0007669"/>
    <property type="project" value="UniProtKB-KW"/>
</dbReference>
<reference evidence="5 6" key="1">
    <citation type="submission" date="2020-07" db="EMBL/GenBank/DDBJ databases">
        <title>Exploring microbial biodiversity for novel pathways involved in the catabolism of aromatic compounds derived from lignin.</title>
        <authorList>
            <person name="Elkins J."/>
        </authorList>
    </citation>
    <scope>NUCLEOTIDE SEQUENCE [LARGE SCALE GENOMIC DNA]</scope>
    <source>
        <strain evidence="5 6">H2C3C</strain>
    </source>
</reference>
<evidence type="ECO:0000256" key="3">
    <source>
        <dbReference type="ARBA" id="ARBA00023125"/>
    </source>
</evidence>
<dbReference type="EMBL" id="JACCAS010000001">
    <property type="protein sequence ID" value="NYH22859.1"/>
    <property type="molecule type" value="Genomic_DNA"/>
</dbReference>
<dbReference type="PANTHER" id="PTHR30408:SF13">
    <property type="entry name" value="TYPE I RESTRICTION ENZYME HINDI SPECIFICITY SUBUNIT"/>
    <property type="match status" value="1"/>
</dbReference>
<evidence type="ECO:0000313" key="6">
    <source>
        <dbReference type="Proteomes" id="UP000540929"/>
    </source>
</evidence>
<evidence type="ECO:0000256" key="1">
    <source>
        <dbReference type="ARBA" id="ARBA00010923"/>
    </source>
</evidence>